<name>A0ABS7VKZ9_9HYPH</name>
<protein>
    <submittedName>
        <fullName evidence="5">Crp/Fnr family transcriptional regulator</fullName>
    </submittedName>
</protein>
<gene>
    <name evidence="5" type="ORF">K9B37_04880</name>
</gene>
<dbReference type="RefSeq" id="WP_224311729.1">
    <property type="nucleotide sequence ID" value="NZ_JAIRBM010000003.1"/>
</dbReference>
<dbReference type="Gene3D" id="1.10.10.10">
    <property type="entry name" value="Winged helix-like DNA-binding domain superfamily/Winged helix DNA-binding domain"/>
    <property type="match status" value="1"/>
</dbReference>
<evidence type="ECO:0000256" key="2">
    <source>
        <dbReference type="ARBA" id="ARBA00023125"/>
    </source>
</evidence>
<dbReference type="PANTHER" id="PTHR24567:SF74">
    <property type="entry name" value="HTH-TYPE TRANSCRIPTIONAL REGULATOR ARCR"/>
    <property type="match status" value="1"/>
</dbReference>
<dbReference type="EMBL" id="JAIRBM010000003">
    <property type="protein sequence ID" value="MBZ6075623.1"/>
    <property type="molecule type" value="Genomic_DNA"/>
</dbReference>
<accession>A0ABS7VKZ9</accession>
<evidence type="ECO:0000256" key="1">
    <source>
        <dbReference type="ARBA" id="ARBA00023015"/>
    </source>
</evidence>
<dbReference type="Pfam" id="PF00027">
    <property type="entry name" value="cNMP_binding"/>
    <property type="match status" value="1"/>
</dbReference>
<dbReference type="InterPro" id="IPR014710">
    <property type="entry name" value="RmlC-like_jellyroll"/>
</dbReference>
<dbReference type="InterPro" id="IPR050397">
    <property type="entry name" value="Env_Response_Regulators"/>
</dbReference>
<evidence type="ECO:0000259" key="4">
    <source>
        <dbReference type="PROSITE" id="PS50042"/>
    </source>
</evidence>
<dbReference type="InterPro" id="IPR012318">
    <property type="entry name" value="HTH_CRP"/>
</dbReference>
<comment type="caution">
    <text evidence="5">The sequence shown here is derived from an EMBL/GenBank/DDBJ whole genome shotgun (WGS) entry which is preliminary data.</text>
</comment>
<dbReference type="InterPro" id="IPR000595">
    <property type="entry name" value="cNMP-bd_dom"/>
</dbReference>
<keyword evidence="3" id="KW-0804">Transcription</keyword>
<keyword evidence="2" id="KW-0238">DNA-binding</keyword>
<organism evidence="5 6">
    <name type="scientific">Microvirga puerhi</name>
    <dbReference type="NCBI Taxonomy" id="2876078"/>
    <lineage>
        <taxon>Bacteria</taxon>
        <taxon>Pseudomonadati</taxon>
        <taxon>Pseudomonadota</taxon>
        <taxon>Alphaproteobacteria</taxon>
        <taxon>Hyphomicrobiales</taxon>
        <taxon>Methylobacteriaceae</taxon>
        <taxon>Microvirga</taxon>
    </lineage>
</organism>
<reference evidence="5 6" key="1">
    <citation type="submission" date="2021-09" db="EMBL/GenBank/DDBJ databases">
        <title>The complete genome sequence of a new microorganism.</title>
        <authorList>
            <person name="Zi Z."/>
        </authorList>
    </citation>
    <scope>NUCLEOTIDE SEQUENCE [LARGE SCALE GENOMIC DNA]</scope>
    <source>
        <strain evidence="5 6">WGZ8</strain>
    </source>
</reference>
<dbReference type="SUPFAM" id="SSF46785">
    <property type="entry name" value="Winged helix' DNA-binding domain"/>
    <property type="match status" value="1"/>
</dbReference>
<dbReference type="PANTHER" id="PTHR24567">
    <property type="entry name" value="CRP FAMILY TRANSCRIPTIONAL REGULATORY PROTEIN"/>
    <property type="match status" value="1"/>
</dbReference>
<dbReference type="CDD" id="cd00038">
    <property type="entry name" value="CAP_ED"/>
    <property type="match status" value="1"/>
</dbReference>
<dbReference type="PROSITE" id="PS50042">
    <property type="entry name" value="CNMP_BINDING_3"/>
    <property type="match status" value="1"/>
</dbReference>
<evidence type="ECO:0000256" key="3">
    <source>
        <dbReference type="ARBA" id="ARBA00023163"/>
    </source>
</evidence>
<dbReference type="InterPro" id="IPR036390">
    <property type="entry name" value="WH_DNA-bd_sf"/>
</dbReference>
<dbReference type="SMART" id="SM00100">
    <property type="entry name" value="cNMP"/>
    <property type="match status" value="1"/>
</dbReference>
<evidence type="ECO:0000313" key="5">
    <source>
        <dbReference type="EMBL" id="MBZ6075623.1"/>
    </source>
</evidence>
<dbReference type="Pfam" id="PF13545">
    <property type="entry name" value="HTH_Crp_2"/>
    <property type="match status" value="1"/>
</dbReference>
<feature type="domain" description="Cyclic nucleotide-binding" evidence="4">
    <location>
        <begin position="19"/>
        <end position="130"/>
    </location>
</feature>
<proteinExistence type="predicted"/>
<dbReference type="Gene3D" id="2.60.120.10">
    <property type="entry name" value="Jelly Rolls"/>
    <property type="match status" value="1"/>
</dbReference>
<dbReference type="SUPFAM" id="SSF51206">
    <property type="entry name" value="cAMP-binding domain-like"/>
    <property type="match status" value="1"/>
</dbReference>
<keyword evidence="6" id="KW-1185">Reference proteome</keyword>
<keyword evidence="1" id="KW-0805">Transcription regulation</keyword>
<dbReference type="InterPro" id="IPR018490">
    <property type="entry name" value="cNMP-bd_dom_sf"/>
</dbReference>
<evidence type="ECO:0000313" key="6">
    <source>
        <dbReference type="Proteomes" id="UP000704176"/>
    </source>
</evidence>
<sequence length="242" mass="27478">MTESQGAAKHRQIPIRNRLLQAISSRDLQTLWPRLERVELKPRQTLHHSGTPVESIYFIESGLVSVSAKASPGTWVEVWLIGSEGMTGVPVLLEDTDDPPFRRVVQVGGSAHRISRQEFQDAVQRLSSLRAILLKYAQFVLLQTSQSAVCEAHHPLKQRLCRWLLLARDGLERDDIPLTHQMLARLLGVRRASITECLRILEEEAALENTRALIHVSHPERLEGLACSCYNLIRSEYRRLIT</sequence>
<dbReference type="InterPro" id="IPR036388">
    <property type="entry name" value="WH-like_DNA-bd_sf"/>
</dbReference>
<dbReference type="Proteomes" id="UP000704176">
    <property type="component" value="Unassembled WGS sequence"/>
</dbReference>